<dbReference type="PANTHER" id="PTHR38595">
    <property type="entry name" value="CYTOPLASMIC PROTEIN-RELATED"/>
    <property type="match status" value="1"/>
</dbReference>
<organism evidence="2 3">
    <name type="scientific">Aquabacterium commune</name>
    <dbReference type="NCBI Taxonomy" id="70586"/>
    <lineage>
        <taxon>Bacteria</taxon>
        <taxon>Pseudomonadati</taxon>
        <taxon>Pseudomonadota</taxon>
        <taxon>Betaproteobacteria</taxon>
        <taxon>Burkholderiales</taxon>
        <taxon>Aquabacterium</taxon>
    </lineage>
</organism>
<dbReference type="NCBIfam" id="TIGR03357">
    <property type="entry name" value="VI_zyme"/>
    <property type="match status" value="1"/>
</dbReference>
<dbReference type="RefSeq" id="WP_133605857.1">
    <property type="nucleotide sequence ID" value="NZ_SNXW01000001.1"/>
</dbReference>
<reference evidence="2 3" key="1">
    <citation type="submission" date="2019-03" db="EMBL/GenBank/DDBJ databases">
        <title>Genomic Encyclopedia of Type Strains, Phase IV (KMG-IV): sequencing the most valuable type-strain genomes for metagenomic binning, comparative biology and taxonomic classification.</title>
        <authorList>
            <person name="Goeker M."/>
        </authorList>
    </citation>
    <scope>NUCLEOTIDE SEQUENCE [LARGE SCALE GENOMIC DNA]</scope>
    <source>
        <strain evidence="2 3">DSM 11901</strain>
    </source>
</reference>
<dbReference type="InterPro" id="IPR007048">
    <property type="entry name" value="IraD/Gp25-like"/>
</dbReference>
<dbReference type="PANTHER" id="PTHR38595:SF2">
    <property type="entry name" value="TYPE VI SECRETION SYSTEM BASEPLATE SUBUNIT TSSE"/>
    <property type="match status" value="1"/>
</dbReference>
<dbReference type="AlphaFoldDB" id="A0A4R6RNL9"/>
<evidence type="ECO:0000313" key="2">
    <source>
        <dbReference type="EMBL" id="TDP88220.1"/>
    </source>
</evidence>
<proteinExistence type="predicted"/>
<dbReference type="Gene3D" id="3.10.450.40">
    <property type="match status" value="1"/>
</dbReference>
<dbReference type="OrthoDB" id="119583at2"/>
<dbReference type="InterPro" id="IPR017737">
    <property type="entry name" value="TssE1-like"/>
</dbReference>
<evidence type="ECO:0000259" key="1">
    <source>
        <dbReference type="Pfam" id="PF04965"/>
    </source>
</evidence>
<feature type="domain" description="IraD/Gp25-like" evidence="1">
    <location>
        <begin position="34"/>
        <end position="134"/>
    </location>
</feature>
<evidence type="ECO:0000313" key="3">
    <source>
        <dbReference type="Proteomes" id="UP000294593"/>
    </source>
</evidence>
<protein>
    <submittedName>
        <fullName evidence="2">Type VI secretion system protein ImpF</fullName>
    </submittedName>
</protein>
<accession>A0A4R6RNL9</accession>
<dbReference type="Pfam" id="PF04965">
    <property type="entry name" value="GPW_gp25"/>
    <property type="match status" value="1"/>
</dbReference>
<sequence length="163" mass="18160">MSSSLRIRRSLFDRLLGAHQDVPDGVMPTYTLDQLRDAVAADLERLLNTRTALHADSEALGPHARRSVLSFGVRDFASRVLASSEDQRHIARSLTQAIERHEPRLRHVSVDFRLDASTGTALQFTVRAMLVVTPLKEGVSFDAVLMPAASRYHVTQSRFMHAA</sequence>
<gene>
    <name evidence="2" type="ORF">EV672_101365</name>
</gene>
<name>A0A4R6RNL9_9BURK</name>
<dbReference type="EMBL" id="SNXW01000001">
    <property type="protein sequence ID" value="TDP88220.1"/>
    <property type="molecule type" value="Genomic_DNA"/>
</dbReference>
<dbReference type="SUPFAM" id="SSF160719">
    <property type="entry name" value="gpW/gp25-like"/>
    <property type="match status" value="1"/>
</dbReference>
<comment type="caution">
    <text evidence="2">The sequence shown here is derived from an EMBL/GenBank/DDBJ whole genome shotgun (WGS) entry which is preliminary data.</text>
</comment>
<dbReference type="InterPro" id="IPR053176">
    <property type="entry name" value="T6SS_TssE1-like"/>
</dbReference>
<keyword evidence="3" id="KW-1185">Reference proteome</keyword>
<dbReference type="Proteomes" id="UP000294593">
    <property type="component" value="Unassembled WGS sequence"/>
</dbReference>